<dbReference type="Proteomes" id="UP000182649">
    <property type="component" value="Unassembled WGS sequence"/>
</dbReference>
<dbReference type="RefSeq" id="WP_074974678.1">
    <property type="nucleotide sequence ID" value="NZ_FPBZ01000007.1"/>
</dbReference>
<dbReference type="AlphaFoldDB" id="A0A1I7H6C2"/>
<dbReference type="InterPro" id="IPR016024">
    <property type="entry name" value="ARM-type_fold"/>
</dbReference>
<dbReference type="SUPFAM" id="SSF48371">
    <property type="entry name" value="ARM repeat"/>
    <property type="match status" value="1"/>
</dbReference>
<evidence type="ECO:0008006" key="3">
    <source>
        <dbReference type="Google" id="ProtNLM"/>
    </source>
</evidence>
<reference evidence="1 2" key="1">
    <citation type="submission" date="2016-10" db="EMBL/GenBank/DDBJ databases">
        <authorList>
            <person name="de Groot N.N."/>
        </authorList>
    </citation>
    <scope>NUCLEOTIDE SEQUENCE [LARGE SCALE GENOMIC DNA]</scope>
    <source>
        <strain evidence="1 2">Nl14</strain>
    </source>
</reference>
<proteinExistence type="predicted"/>
<dbReference type="InterPro" id="IPR011989">
    <property type="entry name" value="ARM-like"/>
</dbReference>
<name>A0A1I7H6C2_9PROT</name>
<accession>A0A1I7H6C2</accession>
<dbReference type="EMBL" id="FPBZ01000007">
    <property type="protein sequence ID" value="SFU56287.1"/>
    <property type="molecule type" value="Genomic_DNA"/>
</dbReference>
<evidence type="ECO:0000313" key="1">
    <source>
        <dbReference type="EMBL" id="SFU56287.1"/>
    </source>
</evidence>
<evidence type="ECO:0000313" key="2">
    <source>
        <dbReference type="Proteomes" id="UP000182649"/>
    </source>
</evidence>
<gene>
    <name evidence="1" type="ORF">SAMN05216417_10780</name>
</gene>
<dbReference type="Gene3D" id="1.25.10.10">
    <property type="entry name" value="Leucine-rich Repeat Variant"/>
    <property type="match status" value="1"/>
</dbReference>
<protein>
    <recommendedName>
        <fullName evidence="3">HEAT repeat domain-containing protein</fullName>
    </recommendedName>
</protein>
<organism evidence="1 2">
    <name type="scientific">Nitrosospira multiformis</name>
    <dbReference type="NCBI Taxonomy" id="1231"/>
    <lineage>
        <taxon>Bacteria</taxon>
        <taxon>Pseudomonadati</taxon>
        <taxon>Pseudomonadota</taxon>
        <taxon>Betaproteobacteria</taxon>
        <taxon>Nitrosomonadales</taxon>
        <taxon>Nitrosomonadaceae</taxon>
        <taxon>Nitrosospira</taxon>
    </lineage>
</organism>
<sequence length="147" mass="16260">MTSPRKSEESLNDKGESSQWLIKAADLYRANMVWKLFGTGASGQRLIEGLSSPNENVRTLAGMFLVQSGRKAIPLLEHELENRRNMPLVLTMLGDIGAAESEGKLRRHLDDSDPEAAKAANEALRALLLKQKMDSSANMESQRPPKE</sequence>